<dbReference type="OMA" id="HLIGWRN"/>
<dbReference type="EMBL" id="MAJD01000001">
    <property type="protein sequence ID" value="OBX36369.1"/>
    <property type="molecule type" value="Genomic_DNA"/>
</dbReference>
<dbReference type="Proteomes" id="UP000092504">
    <property type="component" value="Unassembled WGS sequence"/>
</dbReference>
<dbReference type="PANTHER" id="PTHR43124:SF5">
    <property type="entry name" value="PURINE RIBONUCLEOSIDE EFFLUX PUMP NEPI"/>
    <property type="match status" value="1"/>
</dbReference>
<name>A0A1B8P2A7_HALEL</name>
<dbReference type="InterPro" id="IPR011701">
    <property type="entry name" value="MFS"/>
</dbReference>
<dbReference type="PATRIC" id="fig|2746.7.peg.733"/>
<dbReference type="InterPro" id="IPR020846">
    <property type="entry name" value="MFS_dom"/>
</dbReference>
<reference evidence="6 7" key="1">
    <citation type="submission" date="2016-06" db="EMBL/GenBank/DDBJ databases">
        <title>Genome sequence of halotolerant plant growth promoting strain of Halomonas elongata HEK1 isolated from salterns of Rann of Kutch, Gujarat, India.</title>
        <authorList>
            <person name="Gaba S."/>
            <person name="Singh R.N."/>
            <person name="Abrol S."/>
            <person name="Kaushik R."/>
            <person name="Saxena A.K."/>
        </authorList>
    </citation>
    <scope>NUCLEOTIDE SEQUENCE [LARGE SCALE GENOMIC DNA]</scope>
    <source>
        <strain evidence="6 7">HEK1</strain>
    </source>
</reference>
<dbReference type="GO" id="GO:0022857">
    <property type="term" value="F:transmembrane transporter activity"/>
    <property type="evidence" value="ECO:0007669"/>
    <property type="project" value="InterPro"/>
</dbReference>
<evidence type="ECO:0000256" key="3">
    <source>
        <dbReference type="ARBA" id="ARBA00022692"/>
    </source>
</evidence>
<dbReference type="GeneID" id="91009914"/>
<comment type="caution">
    <text evidence="6">The sequence shown here is derived from an EMBL/GenBank/DDBJ whole genome shotgun (WGS) entry which is preliminary data.</text>
</comment>
<evidence type="ECO:0000313" key="6">
    <source>
        <dbReference type="EMBL" id="OBX36369.1"/>
    </source>
</evidence>
<dbReference type="AlphaFoldDB" id="A0A1B8P2A7"/>
<dbReference type="Gene3D" id="1.20.1250.20">
    <property type="entry name" value="MFS general substrate transporter like domains"/>
    <property type="match status" value="1"/>
</dbReference>
<dbReference type="GO" id="GO:0005886">
    <property type="term" value="C:plasma membrane"/>
    <property type="evidence" value="ECO:0007669"/>
    <property type="project" value="UniProtKB-SubCell"/>
</dbReference>
<accession>A0A1B8P2A7</accession>
<dbReference type="Pfam" id="PF07690">
    <property type="entry name" value="MFS_1"/>
    <property type="match status" value="1"/>
</dbReference>
<dbReference type="CDD" id="cd17324">
    <property type="entry name" value="MFS_NepI_like"/>
    <property type="match status" value="1"/>
</dbReference>
<evidence type="ECO:0000313" key="7">
    <source>
        <dbReference type="Proteomes" id="UP000092504"/>
    </source>
</evidence>
<sequence length="392" mass="40943">MNDISPRAAPAWSAVFSMTLGVFGLVTAEFLPVSLLTPMASDLDISEGMAGQTVTATAAIALVTSLLITAATRRIDRRYVLLGFSTLLIVSNLLVALAPNMPLLLLGRVLLGIALGGFWTMSAATVMRLVPEESVPRALSMIFSGVSVATIVAAPMGSFFGDIIGWRNVFLIAALFGVLALLVQFATLPRMAPNAQTRLKTLVEVLRRPMVGLGILAAAMIFAGHFAFFTYIRPFLETVTRVDVNGISSILLGFGLANFLGTFLGGFMLERNMRFTQIVMPATMGILGLGLSGVGGIPMADALMVALWGMAFGTVPVAWSTWLTRTVPDEAESAGGLLVAAIQFAIASGAAVGGLVFDTSGAIGVFAVSGVVLLMAALLILFGVRAQAAIPT</sequence>
<keyword evidence="4" id="KW-1133">Transmembrane helix</keyword>
<keyword evidence="5" id="KW-0472">Membrane</keyword>
<keyword evidence="2" id="KW-1003">Cell membrane</keyword>
<dbReference type="RefSeq" id="WP_013332351.1">
    <property type="nucleotide sequence ID" value="NZ_CP087224.1"/>
</dbReference>
<dbReference type="InterPro" id="IPR036259">
    <property type="entry name" value="MFS_trans_sf"/>
</dbReference>
<evidence type="ECO:0000256" key="2">
    <source>
        <dbReference type="ARBA" id="ARBA00022475"/>
    </source>
</evidence>
<keyword evidence="3" id="KW-0812">Transmembrane</keyword>
<comment type="subcellular location">
    <subcellularLocation>
        <location evidence="1">Cell membrane</location>
        <topology evidence="1">Multi-pass membrane protein</topology>
    </subcellularLocation>
</comment>
<dbReference type="SUPFAM" id="SSF103473">
    <property type="entry name" value="MFS general substrate transporter"/>
    <property type="match status" value="1"/>
</dbReference>
<evidence type="ECO:0000256" key="4">
    <source>
        <dbReference type="ARBA" id="ARBA00022989"/>
    </source>
</evidence>
<organism evidence="6 7">
    <name type="scientific">Halomonas elongata</name>
    <dbReference type="NCBI Taxonomy" id="2746"/>
    <lineage>
        <taxon>Bacteria</taxon>
        <taxon>Pseudomonadati</taxon>
        <taxon>Pseudomonadota</taxon>
        <taxon>Gammaproteobacteria</taxon>
        <taxon>Oceanospirillales</taxon>
        <taxon>Halomonadaceae</taxon>
        <taxon>Halomonas</taxon>
    </lineage>
</organism>
<proteinExistence type="predicted"/>
<dbReference type="PROSITE" id="PS50850">
    <property type="entry name" value="MFS"/>
    <property type="match status" value="1"/>
</dbReference>
<evidence type="ECO:0000256" key="5">
    <source>
        <dbReference type="ARBA" id="ARBA00023136"/>
    </source>
</evidence>
<dbReference type="PANTHER" id="PTHR43124">
    <property type="entry name" value="PURINE EFFLUX PUMP PBUE"/>
    <property type="match status" value="1"/>
</dbReference>
<dbReference type="InterPro" id="IPR050189">
    <property type="entry name" value="MFS_Efflux_Transporters"/>
</dbReference>
<gene>
    <name evidence="6" type="primary">nepI_1</name>
    <name evidence="6" type="ORF">A8U91_00711</name>
</gene>
<protein>
    <submittedName>
        <fullName evidence="6">Purine ribonucleoside efflux pump NepI</fullName>
    </submittedName>
</protein>
<evidence type="ECO:0000256" key="1">
    <source>
        <dbReference type="ARBA" id="ARBA00004651"/>
    </source>
</evidence>